<reference evidence="2" key="2">
    <citation type="submission" date="2023-02" db="EMBL/GenBank/DDBJ databases">
        <authorList>
            <person name="Swenson N.G."/>
            <person name="Wegrzyn J.L."/>
            <person name="Mcevoy S.L."/>
        </authorList>
    </citation>
    <scope>NUCLEOTIDE SEQUENCE</scope>
    <source>
        <strain evidence="2">91603</strain>
        <tissue evidence="2">Leaf</tissue>
    </source>
</reference>
<dbReference type="InterPro" id="IPR001810">
    <property type="entry name" value="F-box_dom"/>
</dbReference>
<dbReference type="EMBL" id="JAJSOW010000003">
    <property type="protein sequence ID" value="KAI9194505.1"/>
    <property type="molecule type" value="Genomic_DNA"/>
</dbReference>
<dbReference type="CDD" id="cd22162">
    <property type="entry name" value="F-box_AtSKIP3-like"/>
    <property type="match status" value="1"/>
</dbReference>
<organism evidence="2 3">
    <name type="scientific">Acer negundo</name>
    <name type="common">Box elder</name>
    <dbReference type="NCBI Taxonomy" id="4023"/>
    <lineage>
        <taxon>Eukaryota</taxon>
        <taxon>Viridiplantae</taxon>
        <taxon>Streptophyta</taxon>
        <taxon>Embryophyta</taxon>
        <taxon>Tracheophyta</taxon>
        <taxon>Spermatophyta</taxon>
        <taxon>Magnoliopsida</taxon>
        <taxon>eudicotyledons</taxon>
        <taxon>Gunneridae</taxon>
        <taxon>Pentapetalae</taxon>
        <taxon>rosids</taxon>
        <taxon>malvids</taxon>
        <taxon>Sapindales</taxon>
        <taxon>Sapindaceae</taxon>
        <taxon>Hippocastanoideae</taxon>
        <taxon>Acereae</taxon>
        <taxon>Acer</taxon>
    </lineage>
</organism>
<comment type="caution">
    <text evidence="2">The sequence shown here is derived from an EMBL/GenBank/DDBJ whole genome shotgun (WGS) entry which is preliminary data.</text>
</comment>
<name>A0AAD5JCL8_ACENE</name>
<keyword evidence="3" id="KW-1185">Reference proteome</keyword>
<protein>
    <recommendedName>
        <fullName evidence="1">F-box domain-containing protein</fullName>
    </recommendedName>
</protein>
<feature type="domain" description="F-box" evidence="1">
    <location>
        <begin position="7"/>
        <end position="47"/>
    </location>
</feature>
<dbReference type="InterPro" id="IPR036047">
    <property type="entry name" value="F-box-like_dom_sf"/>
</dbReference>
<proteinExistence type="predicted"/>
<dbReference type="PANTHER" id="PTHR32278">
    <property type="entry name" value="F-BOX DOMAIN-CONTAINING PROTEIN"/>
    <property type="match status" value="1"/>
</dbReference>
<dbReference type="Pfam" id="PF00646">
    <property type="entry name" value="F-box"/>
    <property type="match status" value="1"/>
</dbReference>
<dbReference type="InterPro" id="IPR025886">
    <property type="entry name" value="PP2-like"/>
</dbReference>
<dbReference type="SUPFAM" id="SSF81383">
    <property type="entry name" value="F-box domain"/>
    <property type="match status" value="1"/>
</dbReference>
<sequence length="268" mass="30820">MDICVVLPEECISRIISFTSPRDACRSSVVSPAFKSAADSDAVWETFLPSDYQQIISSSSSTTTTLVSLPKKDLYFYLCDSHLLVNNGTLSFSLNKENGKKCYMVGARRLSITWGDEPRYWTWTDQRLLPESRFAQVAELKYVWWFDVKGRLETKILSSKTNYVAYLVFKFANYRHGFEDRHIELSVYREGRESETRRTKKVVLDPPRNSLPRPYQLRGDGWMEIEMGEFFNEHGTDGVLVCSLFDFDGFSPKGGLIVEGIQLRPKNQ</sequence>
<dbReference type="Pfam" id="PF14299">
    <property type="entry name" value="PP2"/>
    <property type="match status" value="1"/>
</dbReference>
<dbReference type="SMART" id="SM00256">
    <property type="entry name" value="FBOX"/>
    <property type="match status" value="1"/>
</dbReference>
<reference evidence="2" key="1">
    <citation type="journal article" date="2022" name="Plant J.">
        <title>Strategies of tolerance reflected in two North American maple genomes.</title>
        <authorList>
            <person name="McEvoy S.L."/>
            <person name="Sezen U.U."/>
            <person name="Trouern-Trend A."/>
            <person name="McMahon S.M."/>
            <person name="Schaberg P.G."/>
            <person name="Yang J."/>
            <person name="Wegrzyn J.L."/>
            <person name="Swenson N.G."/>
        </authorList>
    </citation>
    <scope>NUCLEOTIDE SEQUENCE</scope>
    <source>
        <strain evidence="2">91603</strain>
    </source>
</reference>
<gene>
    <name evidence="2" type="ORF">LWI28_006653</name>
</gene>
<dbReference type="Gene3D" id="1.20.1280.50">
    <property type="match status" value="1"/>
</dbReference>
<evidence type="ECO:0000259" key="1">
    <source>
        <dbReference type="SMART" id="SM00256"/>
    </source>
</evidence>
<accession>A0AAD5JCL8</accession>
<dbReference type="PANTHER" id="PTHR32278:SF135">
    <property type="entry name" value="F-BOX PROTEIN PP2-B12"/>
    <property type="match status" value="1"/>
</dbReference>
<evidence type="ECO:0000313" key="3">
    <source>
        <dbReference type="Proteomes" id="UP001064489"/>
    </source>
</evidence>
<dbReference type="Proteomes" id="UP001064489">
    <property type="component" value="Chromosome 1"/>
</dbReference>
<dbReference type="AlphaFoldDB" id="A0AAD5JCL8"/>
<evidence type="ECO:0000313" key="2">
    <source>
        <dbReference type="EMBL" id="KAI9194505.1"/>
    </source>
</evidence>